<evidence type="ECO:0000256" key="6">
    <source>
        <dbReference type="ARBA" id="ARBA00022694"/>
    </source>
</evidence>
<comment type="caution">
    <text evidence="7">Lacks conserved residue(s) required for the propagation of feature annotation.</text>
</comment>
<comment type="catalytic activity">
    <reaction evidence="1 7">
        <text>guanosine(46) in tRNA + S-adenosyl-L-methionine = N(7)-methylguanosine(46) in tRNA + S-adenosyl-L-homocysteine</text>
        <dbReference type="Rhea" id="RHEA:42708"/>
        <dbReference type="Rhea" id="RHEA-COMP:10188"/>
        <dbReference type="Rhea" id="RHEA-COMP:10189"/>
        <dbReference type="ChEBI" id="CHEBI:57856"/>
        <dbReference type="ChEBI" id="CHEBI:59789"/>
        <dbReference type="ChEBI" id="CHEBI:74269"/>
        <dbReference type="ChEBI" id="CHEBI:74480"/>
        <dbReference type="EC" id="2.1.1.33"/>
    </reaction>
</comment>
<dbReference type="GO" id="GO:0008176">
    <property type="term" value="F:tRNA (guanine(46)-N7)-methyltransferase activity"/>
    <property type="evidence" value="ECO:0007669"/>
    <property type="project" value="UniProtKB-UniRule"/>
</dbReference>
<dbReference type="EC" id="2.1.1.33" evidence="7"/>
<evidence type="ECO:0000256" key="1">
    <source>
        <dbReference type="ARBA" id="ARBA00000142"/>
    </source>
</evidence>
<organism evidence="8 9">
    <name type="scientific">Igneacidithiobacillus copahuensis</name>
    <dbReference type="NCBI Taxonomy" id="2724909"/>
    <lineage>
        <taxon>Bacteria</taxon>
        <taxon>Pseudomonadati</taxon>
        <taxon>Pseudomonadota</taxon>
        <taxon>Acidithiobacillia</taxon>
        <taxon>Acidithiobacillales</taxon>
        <taxon>Acidithiobacillaceae</taxon>
        <taxon>Igneacidithiobacillus</taxon>
    </lineage>
</organism>
<evidence type="ECO:0000256" key="4">
    <source>
        <dbReference type="ARBA" id="ARBA00022679"/>
    </source>
</evidence>
<dbReference type="Gene3D" id="3.40.50.150">
    <property type="entry name" value="Vaccinia Virus protein VP39"/>
    <property type="match status" value="1"/>
</dbReference>
<keyword evidence="9" id="KW-1185">Reference proteome</keyword>
<evidence type="ECO:0000313" key="9">
    <source>
        <dbReference type="Proteomes" id="UP001197378"/>
    </source>
</evidence>
<reference evidence="8" key="1">
    <citation type="journal article" date="2021" name="ISME J.">
        <title>Genomic evolution of the class Acidithiobacillia: deep-branching Proteobacteria living in extreme acidic conditions.</title>
        <authorList>
            <person name="Moya-Beltran A."/>
            <person name="Beard S."/>
            <person name="Rojas-Villalobos C."/>
            <person name="Issotta F."/>
            <person name="Gallardo Y."/>
            <person name="Ulloa R."/>
            <person name="Giaveno A."/>
            <person name="Degli Esposti M."/>
            <person name="Johnson D.B."/>
            <person name="Quatrini R."/>
        </authorList>
    </citation>
    <scope>NUCLEOTIDE SEQUENCE</scope>
    <source>
        <strain evidence="8">VAN18-1</strain>
    </source>
</reference>
<feature type="binding site" evidence="7">
    <location>
        <position position="139"/>
    </location>
    <ligand>
        <name>substrate</name>
    </ligand>
</feature>
<accession>A0AAE3CIL3</accession>
<dbReference type="PANTHER" id="PTHR23417:SF14">
    <property type="entry name" value="PENTACOTRIPEPTIDE-REPEAT REGION OF PRORP DOMAIN-CONTAINING PROTEIN"/>
    <property type="match status" value="1"/>
</dbReference>
<evidence type="ECO:0000256" key="7">
    <source>
        <dbReference type="HAMAP-Rule" id="MF_01057"/>
    </source>
</evidence>
<feature type="binding site" evidence="7">
    <location>
        <position position="113"/>
    </location>
    <ligand>
        <name>S-adenosyl-L-methionine</name>
        <dbReference type="ChEBI" id="CHEBI:59789"/>
    </ligand>
</feature>
<feature type="binding site" evidence="7">
    <location>
        <position position="135"/>
    </location>
    <ligand>
        <name>S-adenosyl-L-methionine</name>
        <dbReference type="ChEBI" id="CHEBI:59789"/>
    </ligand>
</feature>
<feature type="binding site" evidence="7">
    <location>
        <position position="171"/>
    </location>
    <ligand>
        <name>substrate</name>
    </ligand>
</feature>
<dbReference type="AlphaFoldDB" id="A0AAE3CIL3"/>
<name>A0AAE3CIL3_9PROT</name>
<dbReference type="PROSITE" id="PS51625">
    <property type="entry name" value="SAM_MT_TRMB"/>
    <property type="match status" value="1"/>
</dbReference>
<evidence type="ECO:0000256" key="3">
    <source>
        <dbReference type="ARBA" id="ARBA00022603"/>
    </source>
</evidence>
<dbReference type="SUPFAM" id="SSF53335">
    <property type="entry name" value="S-adenosyl-L-methionine-dependent methyltransferases"/>
    <property type="match status" value="1"/>
</dbReference>
<feature type="binding site" evidence="7">
    <location>
        <position position="86"/>
    </location>
    <ligand>
        <name>S-adenosyl-L-methionine</name>
        <dbReference type="ChEBI" id="CHEBI:59789"/>
    </ligand>
</feature>
<sequence length="231" mass="26069">MPGMNASLKPEFRPIRSFVLRQGRLTNAQARILQERGSFYILDAQAAWHSPWAGSQALMLEIGFGNGEHLTQFAEKHPDWGCIGAEVHSPGVGSLLLRAEAAGLQNLRVLHDDVAPWLRSLPDSVFALVVVQFPDPWRKKRHHKRRIIQPDFLELLHRVMQSGGELQLATDWQPYAEQMLTLLESAPGWENLAGSGHYAAPPENRIQTRFERRGTALGHAVFDLRFACRKK</sequence>
<dbReference type="Proteomes" id="UP001197378">
    <property type="component" value="Unassembled WGS sequence"/>
</dbReference>
<dbReference type="NCBIfam" id="TIGR00091">
    <property type="entry name" value="tRNA (guanosine(46)-N7)-methyltransferase TrmB"/>
    <property type="match status" value="1"/>
</dbReference>
<protein>
    <recommendedName>
        <fullName evidence="7">tRNA (guanine-N(7)-)-methyltransferase</fullName>
        <ecNumber evidence="7">2.1.1.33</ecNumber>
    </recommendedName>
    <alternativeName>
        <fullName evidence="7">tRNA (guanine(46)-N(7))-methyltransferase</fullName>
    </alternativeName>
    <alternativeName>
        <fullName evidence="7">tRNA(m7G46)-methyltransferase</fullName>
    </alternativeName>
</protein>
<dbReference type="HAMAP" id="MF_01057">
    <property type="entry name" value="tRNA_methyltr_TrmB"/>
    <property type="match status" value="1"/>
</dbReference>
<dbReference type="RefSeq" id="WP_215872905.1">
    <property type="nucleotide sequence ID" value="NZ_JAAXYO010000016.1"/>
</dbReference>
<keyword evidence="3 7" id="KW-0489">Methyltransferase</keyword>
<dbReference type="InterPro" id="IPR029063">
    <property type="entry name" value="SAM-dependent_MTases_sf"/>
</dbReference>
<feature type="binding site" evidence="7">
    <location>
        <position position="61"/>
    </location>
    <ligand>
        <name>S-adenosyl-L-methionine</name>
        <dbReference type="ChEBI" id="CHEBI:59789"/>
    </ligand>
</feature>
<dbReference type="Pfam" id="PF02390">
    <property type="entry name" value="Methyltransf_4"/>
    <property type="match status" value="1"/>
</dbReference>
<dbReference type="EMBL" id="JAAXYO010000016">
    <property type="protein sequence ID" value="MBU2786784.1"/>
    <property type="molecule type" value="Genomic_DNA"/>
</dbReference>
<comment type="caution">
    <text evidence="8">The sequence shown here is derived from an EMBL/GenBank/DDBJ whole genome shotgun (WGS) entry which is preliminary data.</text>
</comment>
<dbReference type="PANTHER" id="PTHR23417">
    <property type="entry name" value="3-DEOXY-D-MANNO-OCTULOSONIC-ACID TRANSFERASE/TRNA GUANINE-N 7 - -METHYLTRANSFERASE"/>
    <property type="match status" value="1"/>
</dbReference>
<comment type="pathway">
    <text evidence="7">tRNA modification; N(7)-methylguanine-tRNA biosynthesis.</text>
</comment>
<keyword evidence="5 7" id="KW-0949">S-adenosyl-L-methionine</keyword>
<keyword evidence="4 7" id="KW-0808">Transferase</keyword>
<evidence type="ECO:0000256" key="2">
    <source>
        <dbReference type="ARBA" id="ARBA00003015"/>
    </source>
</evidence>
<comment type="function">
    <text evidence="2 7">Catalyzes the formation of N(7)-methylguanine at position 46 (m7G46) in tRNA.</text>
</comment>
<evidence type="ECO:0000313" key="8">
    <source>
        <dbReference type="EMBL" id="MBU2786784.1"/>
    </source>
</evidence>
<proteinExistence type="inferred from homology"/>
<dbReference type="InterPro" id="IPR055361">
    <property type="entry name" value="tRNA_methyltr_TrmB_bact"/>
</dbReference>
<evidence type="ECO:0000256" key="5">
    <source>
        <dbReference type="ARBA" id="ARBA00022691"/>
    </source>
</evidence>
<dbReference type="GO" id="GO:0043527">
    <property type="term" value="C:tRNA methyltransferase complex"/>
    <property type="evidence" value="ECO:0007669"/>
    <property type="project" value="TreeGrafter"/>
</dbReference>
<dbReference type="InterPro" id="IPR003358">
    <property type="entry name" value="tRNA_(Gua-N-7)_MeTrfase_Trmb"/>
</dbReference>
<gene>
    <name evidence="7 8" type="primary">trmB</name>
    <name evidence="8" type="ORF">HFQ13_00900</name>
</gene>
<feature type="binding site" evidence="7">
    <location>
        <begin position="208"/>
        <end position="211"/>
    </location>
    <ligand>
        <name>substrate</name>
    </ligand>
</feature>
<keyword evidence="6 7" id="KW-0819">tRNA processing</keyword>
<comment type="similarity">
    <text evidence="7">Belongs to the class I-like SAM-binding methyltransferase superfamily. TrmB family.</text>
</comment>